<evidence type="ECO:0000313" key="4">
    <source>
        <dbReference type="Proteomes" id="UP000773614"/>
    </source>
</evidence>
<sequence length="291" mass="31704">MQERIVFPSEGLALVGILHIPEGLEEGRKAPAFLALHGFGSNKDNGACVWAAEALAKLGYLVLRFDMRGCGESEGERGRVICMDQVADTRSAVEALLRRPDVDPARIGVLGHSFGAAVAVYAGAVDERIAAVISSGGWGHGERKFRGQHATPEAWARFTGLIEEGKAYRARTGQSFMMNRYDIVPIPEHMRGSLAPGSHLSFPSETAESMMAFNAEDVVHQIAPRPLLLLHSSKDAVTPTEQSIGMFRKAGQPTDLHLIADTNHFMFAERNPRVIGIVEDWLNTYMPPGFA</sequence>
<dbReference type="PRINTS" id="PR00111">
    <property type="entry name" value="ABHYDROLASE"/>
</dbReference>
<dbReference type="InterPro" id="IPR000073">
    <property type="entry name" value="AB_hydrolase_1"/>
</dbReference>
<dbReference type="GO" id="GO:0016787">
    <property type="term" value="F:hydrolase activity"/>
    <property type="evidence" value="ECO:0007669"/>
    <property type="project" value="UniProtKB-KW"/>
</dbReference>
<keyword evidence="3" id="KW-0378">Hydrolase</keyword>
<reference evidence="3" key="1">
    <citation type="submission" date="2019-03" db="EMBL/GenBank/DDBJ databases">
        <title>Afifella sp. nov., isolated from activated sludge.</title>
        <authorList>
            <person name="Li Q."/>
            <person name="Liu Y."/>
        </authorList>
    </citation>
    <scope>NUCLEOTIDE SEQUENCE</scope>
    <source>
        <strain evidence="3">L72</strain>
    </source>
</reference>
<dbReference type="PANTHER" id="PTHR22946:SF0">
    <property type="entry name" value="DIENELACTONE HYDROLASE DOMAIN-CONTAINING PROTEIN"/>
    <property type="match status" value="1"/>
</dbReference>
<keyword evidence="4" id="KW-1185">Reference proteome</keyword>
<evidence type="ECO:0000259" key="2">
    <source>
        <dbReference type="Pfam" id="PF12146"/>
    </source>
</evidence>
<evidence type="ECO:0000256" key="1">
    <source>
        <dbReference type="ARBA" id="ARBA00038115"/>
    </source>
</evidence>
<dbReference type="SUPFAM" id="SSF53474">
    <property type="entry name" value="alpha/beta-Hydrolases"/>
    <property type="match status" value="1"/>
</dbReference>
<accession>A0A964WTT1</accession>
<comment type="similarity">
    <text evidence="1">Belongs to the AB hydrolase superfamily. FUS2 hydrolase family.</text>
</comment>
<name>A0A964WTT1_9HYPH</name>
<dbReference type="EMBL" id="SPKJ01000034">
    <property type="protein sequence ID" value="MYZ48318.1"/>
    <property type="molecule type" value="Genomic_DNA"/>
</dbReference>
<dbReference type="RefSeq" id="WP_161140669.1">
    <property type="nucleotide sequence ID" value="NZ_SPKJ01000034.1"/>
</dbReference>
<evidence type="ECO:0000313" key="3">
    <source>
        <dbReference type="EMBL" id="MYZ48318.1"/>
    </source>
</evidence>
<dbReference type="Proteomes" id="UP000773614">
    <property type="component" value="Unassembled WGS sequence"/>
</dbReference>
<dbReference type="PANTHER" id="PTHR22946">
    <property type="entry name" value="DIENELACTONE HYDROLASE DOMAIN-CONTAINING PROTEIN-RELATED"/>
    <property type="match status" value="1"/>
</dbReference>
<proteinExistence type="inferred from homology"/>
<feature type="domain" description="Serine aminopeptidase S33" evidence="2">
    <location>
        <begin position="34"/>
        <end position="270"/>
    </location>
</feature>
<dbReference type="OrthoDB" id="217645at2"/>
<dbReference type="AlphaFoldDB" id="A0A964WTT1"/>
<comment type="caution">
    <text evidence="3">The sequence shown here is derived from an EMBL/GenBank/DDBJ whole genome shotgun (WGS) entry which is preliminary data.</text>
</comment>
<dbReference type="InterPro" id="IPR022742">
    <property type="entry name" value="Hydrolase_4"/>
</dbReference>
<dbReference type="Gene3D" id="3.40.50.1820">
    <property type="entry name" value="alpha/beta hydrolase"/>
    <property type="match status" value="1"/>
</dbReference>
<dbReference type="Pfam" id="PF12146">
    <property type="entry name" value="Hydrolase_4"/>
    <property type="match status" value="1"/>
</dbReference>
<organism evidence="3 4">
    <name type="scientific">Propylenella binzhouense</name>
    <dbReference type="NCBI Taxonomy" id="2555902"/>
    <lineage>
        <taxon>Bacteria</taxon>
        <taxon>Pseudomonadati</taxon>
        <taxon>Pseudomonadota</taxon>
        <taxon>Alphaproteobacteria</taxon>
        <taxon>Hyphomicrobiales</taxon>
        <taxon>Propylenellaceae</taxon>
        <taxon>Propylenella</taxon>
    </lineage>
</organism>
<dbReference type="InterPro" id="IPR029058">
    <property type="entry name" value="AB_hydrolase_fold"/>
</dbReference>
<protein>
    <submittedName>
        <fullName evidence="3">Alpha/beta fold hydrolase</fullName>
    </submittedName>
</protein>
<gene>
    <name evidence="3" type="ORF">E4O86_11410</name>
</gene>
<dbReference type="InterPro" id="IPR050261">
    <property type="entry name" value="FrsA_esterase"/>
</dbReference>